<keyword evidence="4" id="KW-1185">Reference proteome</keyword>
<dbReference type="EMBL" id="VMNH01000007">
    <property type="protein sequence ID" value="TVO75919.1"/>
    <property type="molecule type" value="Genomic_DNA"/>
</dbReference>
<dbReference type="InterPro" id="IPR038610">
    <property type="entry name" value="FliK-like_C_sf"/>
</dbReference>
<dbReference type="RefSeq" id="WP_144358499.1">
    <property type="nucleotide sequence ID" value="NZ_VMNH01000007.1"/>
</dbReference>
<feature type="region of interest" description="Disordered" evidence="1">
    <location>
        <begin position="315"/>
        <end position="370"/>
    </location>
</feature>
<evidence type="ECO:0000313" key="3">
    <source>
        <dbReference type="EMBL" id="TVO75919.1"/>
    </source>
</evidence>
<organism evidence="3 4">
    <name type="scientific">Sedimenticola selenatireducens</name>
    <dbReference type="NCBI Taxonomy" id="191960"/>
    <lineage>
        <taxon>Bacteria</taxon>
        <taxon>Pseudomonadati</taxon>
        <taxon>Pseudomonadota</taxon>
        <taxon>Gammaproteobacteria</taxon>
        <taxon>Chromatiales</taxon>
        <taxon>Sedimenticolaceae</taxon>
        <taxon>Sedimenticola</taxon>
    </lineage>
</organism>
<dbReference type="OrthoDB" id="1792985at2"/>
<protein>
    <recommendedName>
        <fullName evidence="2">Flagellar hook-length control protein-like C-terminal domain-containing protein</fullName>
    </recommendedName>
</protein>
<gene>
    <name evidence="3" type="ORF">FHP88_07930</name>
</gene>
<feature type="domain" description="Flagellar hook-length control protein-like C-terminal" evidence="2">
    <location>
        <begin position="239"/>
        <end position="319"/>
    </location>
</feature>
<evidence type="ECO:0000259" key="2">
    <source>
        <dbReference type="Pfam" id="PF02120"/>
    </source>
</evidence>
<dbReference type="Gene3D" id="3.30.750.140">
    <property type="match status" value="1"/>
</dbReference>
<comment type="caution">
    <text evidence="3">The sequence shown here is derived from an EMBL/GenBank/DDBJ whole genome shotgun (WGS) entry which is preliminary data.</text>
</comment>
<sequence length="370" mass="38328">MSSAMTGANLGPSLMPFSPGKGRSLSSEITADGLKDTDFNAIFSQEVISSDNLPGLEQLLSADQLLALRRFLEDGNELPVSADIADGTLLGNPALLQLMVQLSGEIDAKESLSITDGSAKSLGAQFSFADLKAMLLRQQGGSGNGGGLAAEPGAKPLNSASLLLPKAEIPFELQLIKPSLLSTDLSTALSQGNTAGNTATFASMLNGMDSLSSQRTGLSVPPPITLPTGEKGWDNVLSNRIMWMVGNQTQNASLQITPRHLGPIDIQVSVQNEQTSVSFVAQNAAVKEALEAAIPRLREMFSDSNLQLVNVDVGQREAGHSSSSADRFNPGGGDGKGPGNSNGLGQSGDEEGLPQSPVVATGIGLVDDYA</sequence>
<evidence type="ECO:0000256" key="1">
    <source>
        <dbReference type="SAM" id="MobiDB-lite"/>
    </source>
</evidence>
<proteinExistence type="predicted"/>
<dbReference type="PANTHER" id="PTHR37533">
    <property type="entry name" value="FLAGELLAR HOOK-LENGTH CONTROL PROTEIN"/>
    <property type="match status" value="1"/>
</dbReference>
<dbReference type="PANTHER" id="PTHR37533:SF2">
    <property type="entry name" value="FLAGELLAR HOOK-LENGTH CONTROL PROTEIN"/>
    <property type="match status" value="1"/>
</dbReference>
<name>A0A558DS90_9GAMM</name>
<accession>A0A558DS90</accession>
<dbReference type="InterPro" id="IPR052563">
    <property type="entry name" value="FliK"/>
</dbReference>
<feature type="compositionally biased region" description="Gly residues" evidence="1">
    <location>
        <begin position="330"/>
        <end position="346"/>
    </location>
</feature>
<dbReference type="InterPro" id="IPR021136">
    <property type="entry name" value="Flagellar_hook_control-like_C"/>
</dbReference>
<dbReference type="CDD" id="cd17470">
    <property type="entry name" value="T3SS_Flik_C"/>
    <property type="match status" value="1"/>
</dbReference>
<dbReference type="AlphaFoldDB" id="A0A558DS90"/>
<dbReference type="Proteomes" id="UP000316649">
    <property type="component" value="Unassembled WGS sequence"/>
</dbReference>
<feature type="region of interest" description="Disordered" evidence="1">
    <location>
        <begin position="1"/>
        <end position="22"/>
    </location>
</feature>
<dbReference type="Pfam" id="PF02120">
    <property type="entry name" value="Flg_hook"/>
    <property type="match status" value="1"/>
</dbReference>
<reference evidence="3 4" key="1">
    <citation type="submission" date="2019-07" db="EMBL/GenBank/DDBJ databases">
        <title>The pathways for chlorine oxyanion respiration interact through the shared metabolite chlorate.</title>
        <authorList>
            <person name="Barnum T.P."/>
            <person name="Cheng Y."/>
            <person name="Hill K.A."/>
            <person name="Lucas L.N."/>
            <person name="Carlson H.K."/>
            <person name="Coates J.D."/>
        </authorList>
    </citation>
    <scope>NUCLEOTIDE SEQUENCE [LARGE SCALE GENOMIC DNA]</scope>
    <source>
        <strain evidence="3 4">BK-1</strain>
    </source>
</reference>
<evidence type="ECO:0000313" key="4">
    <source>
        <dbReference type="Proteomes" id="UP000316649"/>
    </source>
</evidence>